<dbReference type="InterPro" id="IPR018389">
    <property type="entry name" value="DctP_fam"/>
</dbReference>
<dbReference type="PANTHER" id="PTHR33376:SF4">
    <property type="entry name" value="SIALIC ACID-BINDING PERIPLASMIC PROTEIN SIAP"/>
    <property type="match status" value="1"/>
</dbReference>
<dbReference type="InterPro" id="IPR004682">
    <property type="entry name" value="TRAP_DctP"/>
</dbReference>
<evidence type="ECO:0000256" key="4">
    <source>
        <dbReference type="ARBA" id="ARBA00022729"/>
    </source>
</evidence>
<evidence type="ECO:0000313" key="7">
    <source>
        <dbReference type="Proteomes" id="UP000192343"/>
    </source>
</evidence>
<dbReference type="EMBL" id="MWQY01000002">
    <property type="protein sequence ID" value="ORC37787.1"/>
    <property type="molecule type" value="Genomic_DNA"/>
</dbReference>
<dbReference type="STRING" id="1963862.B4O97_01940"/>
<evidence type="ECO:0008006" key="8">
    <source>
        <dbReference type="Google" id="ProtNLM"/>
    </source>
</evidence>
<accession>A0A1Y1S1Z1</accession>
<dbReference type="CDD" id="cd13603">
    <property type="entry name" value="PBP2_TRAP_Siap_TeaA_like"/>
    <property type="match status" value="1"/>
</dbReference>
<evidence type="ECO:0000256" key="2">
    <source>
        <dbReference type="ARBA" id="ARBA00009023"/>
    </source>
</evidence>
<protein>
    <recommendedName>
        <fullName evidence="8">TRAP dicarboxylate transporter subunit DctP</fullName>
    </recommendedName>
</protein>
<dbReference type="Pfam" id="PF03480">
    <property type="entry name" value="DctP"/>
    <property type="match status" value="1"/>
</dbReference>
<dbReference type="GO" id="GO:0030288">
    <property type="term" value="C:outer membrane-bounded periplasmic space"/>
    <property type="evidence" value="ECO:0007669"/>
    <property type="project" value="InterPro"/>
</dbReference>
<keyword evidence="7" id="KW-1185">Reference proteome</keyword>
<keyword evidence="4 5" id="KW-0732">Signal</keyword>
<dbReference type="Proteomes" id="UP000192343">
    <property type="component" value="Unassembled WGS sequence"/>
</dbReference>
<evidence type="ECO:0000256" key="5">
    <source>
        <dbReference type="SAM" id="SignalP"/>
    </source>
</evidence>
<keyword evidence="3" id="KW-0813">Transport</keyword>
<dbReference type="NCBIfam" id="NF037995">
    <property type="entry name" value="TRAP_S1"/>
    <property type="match status" value="1"/>
</dbReference>
<dbReference type="RefSeq" id="WP_083047787.1">
    <property type="nucleotide sequence ID" value="NZ_MWQY01000002.1"/>
</dbReference>
<dbReference type="InterPro" id="IPR038404">
    <property type="entry name" value="TRAP_DctP_sf"/>
</dbReference>
<evidence type="ECO:0000256" key="1">
    <source>
        <dbReference type="ARBA" id="ARBA00004196"/>
    </source>
</evidence>
<evidence type="ECO:0000256" key="3">
    <source>
        <dbReference type="ARBA" id="ARBA00022448"/>
    </source>
</evidence>
<dbReference type="NCBIfam" id="TIGR00787">
    <property type="entry name" value="dctP"/>
    <property type="match status" value="1"/>
</dbReference>
<name>A0A1Y1S1Z1_9SPIO</name>
<reference evidence="6 7" key="1">
    <citation type="submission" date="2017-03" db="EMBL/GenBank/DDBJ databases">
        <title>Draft Genome sequence of Marispirochaeta sp. strain JC444.</title>
        <authorList>
            <person name="Shivani Y."/>
            <person name="Subhash Y."/>
            <person name="Sasikala C."/>
            <person name="Ramana C."/>
        </authorList>
    </citation>
    <scope>NUCLEOTIDE SEQUENCE [LARGE SCALE GENOMIC DNA]</scope>
    <source>
        <strain evidence="6 7">JC444</strain>
    </source>
</reference>
<dbReference type="PANTHER" id="PTHR33376">
    <property type="match status" value="1"/>
</dbReference>
<comment type="similarity">
    <text evidence="2">Belongs to the bacterial solute-binding protein 7 family.</text>
</comment>
<dbReference type="AlphaFoldDB" id="A0A1Y1S1Z1"/>
<dbReference type="Gene3D" id="3.40.190.170">
    <property type="entry name" value="Bacterial extracellular solute-binding protein, family 7"/>
    <property type="match status" value="1"/>
</dbReference>
<dbReference type="GO" id="GO:0055085">
    <property type="term" value="P:transmembrane transport"/>
    <property type="evidence" value="ECO:0007669"/>
    <property type="project" value="InterPro"/>
</dbReference>
<dbReference type="PIRSF" id="PIRSF006470">
    <property type="entry name" value="DctB"/>
    <property type="match status" value="1"/>
</dbReference>
<evidence type="ECO:0000313" key="6">
    <source>
        <dbReference type="EMBL" id="ORC37787.1"/>
    </source>
</evidence>
<proteinExistence type="inferred from homology"/>
<comment type="subcellular location">
    <subcellularLocation>
        <location evidence="1">Cell envelope</location>
    </subcellularLocation>
</comment>
<sequence>MKAKYLSLLLVLVIAAPMVFAGGGQEASSQGTEPIVLKYAHVGIAGEIQTKYADTLAKRIEEKSDGRVKLQVYPNSQLGGVSEMVDGIKSGAIDMGHHDFSSLGKYMTDMSVFNSPFIYRDVDHAIKAGDPNVSPVAQEFSEELVDIAGIRLLGVHYRGARQLSATYPVYSPADMKGKKFRGVPVQLWMTMIEGMGAIPTPVEITELHTALMTGVVLGQENPLENIYAQKFYEVQDYIMMTSHMHAVLVTFINEKSWQKIPEADQALIKEAMVEVRDESVEWVAAVNDEVKQKLMDEGMTFIDESNGLKIDEFREAVLAKLYQDFPNWKPYVERIQQIK</sequence>
<organism evidence="6 7">
    <name type="scientific">Marispirochaeta aestuarii</name>
    <dbReference type="NCBI Taxonomy" id="1963862"/>
    <lineage>
        <taxon>Bacteria</taxon>
        <taxon>Pseudomonadati</taxon>
        <taxon>Spirochaetota</taxon>
        <taxon>Spirochaetia</taxon>
        <taxon>Spirochaetales</taxon>
        <taxon>Spirochaetaceae</taxon>
        <taxon>Marispirochaeta</taxon>
    </lineage>
</organism>
<gene>
    <name evidence="6" type="ORF">B4O97_01940</name>
</gene>
<feature type="signal peptide" evidence="5">
    <location>
        <begin position="1"/>
        <end position="21"/>
    </location>
</feature>
<comment type="caution">
    <text evidence="6">The sequence shown here is derived from an EMBL/GenBank/DDBJ whole genome shotgun (WGS) entry which is preliminary data.</text>
</comment>
<dbReference type="OrthoDB" id="89872at2"/>
<feature type="chain" id="PRO_5012463208" description="TRAP dicarboxylate transporter subunit DctP" evidence="5">
    <location>
        <begin position="22"/>
        <end position="339"/>
    </location>
</feature>